<proteinExistence type="predicted"/>
<evidence type="ECO:0000256" key="1">
    <source>
        <dbReference type="SAM" id="Phobius"/>
    </source>
</evidence>
<evidence type="ECO:0000313" key="2">
    <source>
        <dbReference type="EMBL" id="OYN84018.1"/>
    </source>
</evidence>
<organism evidence="2 3">
    <name type="scientific">Parenemella sanctibonifatiensis</name>
    <dbReference type="NCBI Taxonomy" id="2016505"/>
    <lineage>
        <taxon>Bacteria</taxon>
        <taxon>Bacillati</taxon>
        <taxon>Actinomycetota</taxon>
        <taxon>Actinomycetes</taxon>
        <taxon>Propionibacteriales</taxon>
        <taxon>Propionibacteriaceae</taxon>
        <taxon>Parenemella</taxon>
    </lineage>
</organism>
<protein>
    <submittedName>
        <fullName evidence="2">Uncharacterized protein</fullName>
    </submittedName>
</protein>
<keyword evidence="1" id="KW-1133">Transmembrane helix</keyword>
<feature type="transmembrane region" description="Helical" evidence="1">
    <location>
        <begin position="34"/>
        <end position="52"/>
    </location>
</feature>
<gene>
    <name evidence="2" type="ORF">CGZ92_13235</name>
</gene>
<dbReference type="Proteomes" id="UP000216533">
    <property type="component" value="Unassembled WGS sequence"/>
</dbReference>
<dbReference type="EMBL" id="NMVI01000029">
    <property type="protein sequence ID" value="OYN84018.1"/>
    <property type="molecule type" value="Genomic_DNA"/>
</dbReference>
<name>A0A255DXG3_9ACTN</name>
<reference evidence="2 3" key="1">
    <citation type="submission" date="2017-07" db="EMBL/GenBank/DDBJ databases">
        <title>Draft whole genome sequences of clinical Proprionibacteriaceae strains.</title>
        <authorList>
            <person name="Bernier A.-M."/>
            <person name="Bernard K."/>
            <person name="Domingo M.-C."/>
        </authorList>
    </citation>
    <scope>NUCLEOTIDE SEQUENCE [LARGE SCALE GENOMIC DNA]</scope>
    <source>
        <strain evidence="2 3">NML 160184</strain>
    </source>
</reference>
<evidence type="ECO:0000313" key="3">
    <source>
        <dbReference type="Proteomes" id="UP000216533"/>
    </source>
</evidence>
<keyword evidence="1" id="KW-0472">Membrane</keyword>
<keyword evidence="1" id="KW-0812">Transmembrane</keyword>
<accession>A0A255DXG3</accession>
<feature type="transmembrane region" description="Helical" evidence="1">
    <location>
        <begin position="58"/>
        <end position="80"/>
    </location>
</feature>
<sequence length="92" mass="9278">MVRIARLSGGQWLVVAPVTLHAYGMPPFSRHKPYAVIMAGATAAVAIGGFAGTQLGQAIGPGIVGGVIGLVAGLVVGGLIGRWTLWDTGVEV</sequence>
<dbReference type="AlphaFoldDB" id="A0A255DXG3"/>
<comment type="caution">
    <text evidence="2">The sequence shown here is derived from an EMBL/GenBank/DDBJ whole genome shotgun (WGS) entry which is preliminary data.</text>
</comment>